<dbReference type="EMBL" id="JAVTTP010000001">
    <property type="protein sequence ID" value="MDT7830109.1"/>
    <property type="molecule type" value="Genomic_DNA"/>
</dbReference>
<dbReference type="RefSeq" id="WP_314016364.1">
    <property type="nucleotide sequence ID" value="NZ_JAVTTP010000001.1"/>
</dbReference>
<evidence type="ECO:0000313" key="4">
    <source>
        <dbReference type="Proteomes" id="UP001250656"/>
    </source>
</evidence>
<feature type="signal peptide" evidence="2">
    <location>
        <begin position="1"/>
        <end position="19"/>
    </location>
</feature>
<keyword evidence="4" id="KW-1185">Reference proteome</keyword>
<reference evidence="3 4" key="1">
    <citation type="submission" date="2023-09" db="EMBL/GenBank/DDBJ databases">
        <title>Novel taxa isolated from Blanes Bay.</title>
        <authorList>
            <person name="Rey-Velasco X."/>
            <person name="Lucena T."/>
        </authorList>
    </citation>
    <scope>NUCLEOTIDE SEQUENCE [LARGE SCALE GENOMIC DNA]</scope>
    <source>
        <strain evidence="3 4">S334</strain>
    </source>
</reference>
<evidence type="ECO:0000256" key="1">
    <source>
        <dbReference type="SAM" id="MobiDB-lite"/>
    </source>
</evidence>
<dbReference type="PROSITE" id="PS51257">
    <property type="entry name" value="PROKAR_LIPOPROTEIN"/>
    <property type="match status" value="1"/>
</dbReference>
<sequence length="170" mass="19539">MRLCHAILLGLLVSGCVYAQEEEVQEAEDAMETATEMTVEEKHASEHTWQENPVSAEEKKPRAENALEDAAEMRKAESVGTMQIGKGLTKHTVGIFNPTKFKIIIWLGIHDRFQPFELEEGIMWYSHKYEDGPIVKIHTKNQNVIYQLTLGSSYLICWNVDRNCWDIKKM</sequence>
<feature type="chain" id="PRO_5046746599" evidence="2">
    <location>
        <begin position="20"/>
        <end position="170"/>
    </location>
</feature>
<organism evidence="3 4">
    <name type="scientific">Pricia mediterranea</name>
    <dbReference type="NCBI Taxonomy" id="3076079"/>
    <lineage>
        <taxon>Bacteria</taxon>
        <taxon>Pseudomonadati</taxon>
        <taxon>Bacteroidota</taxon>
        <taxon>Flavobacteriia</taxon>
        <taxon>Flavobacteriales</taxon>
        <taxon>Flavobacteriaceae</taxon>
        <taxon>Pricia</taxon>
    </lineage>
</organism>
<feature type="compositionally biased region" description="Basic and acidic residues" evidence="1">
    <location>
        <begin position="39"/>
        <end position="49"/>
    </location>
</feature>
<gene>
    <name evidence="3" type="ORF">RQM65_15685</name>
</gene>
<evidence type="ECO:0000256" key="2">
    <source>
        <dbReference type="SAM" id="SignalP"/>
    </source>
</evidence>
<comment type="caution">
    <text evidence="3">The sequence shown here is derived from an EMBL/GenBank/DDBJ whole genome shotgun (WGS) entry which is preliminary data.</text>
</comment>
<accession>A0ABU3LA84</accession>
<name>A0ABU3LA84_9FLAO</name>
<evidence type="ECO:0000313" key="3">
    <source>
        <dbReference type="EMBL" id="MDT7830109.1"/>
    </source>
</evidence>
<dbReference type="Proteomes" id="UP001250656">
    <property type="component" value="Unassembled WGS sequence"/>
</dbReference>
<keyword evidence="2" id="KW-0732">Signal</keyword>
<protein>
    <submittedName>
        <fullName evidence="3">Uncharacterized protein</fullName>
    </submittedName>
</protein>
<feature type="region of interest" description="Disordered" evidence="1">
    <location>
        <begin position="27"/>
        <end position="61"/>
    </location>
</feature>
<proteinExistence type="predicted"/>